<dbReference type="InterPro" id="IPR002048">
    <property type="entry name" value="EF_hand_dom"/>
</dbReference>
<dbReference type="SMART" id="SM00054">
    <property type="entry name" value="EFh"/>
    <property type="match status" value="4"/>
</dbReference>
<reference evidence="5" key="1">
    <citation type="journal article" date="2020" name="Fungal Divers.">
        <title>Resolving the Mortierellaceae phylogeny through synthesis of multi-gene phylogenetics and phylogenomics.</title>
        <authorList>
            <person name="Vandepol N."/>
            <person name="Liber J."/>
            <person name="Desiro A."/>
            <person name="Na H."/>
            <person name="Kennedy M."/>
            <person name="Barry K."/>
            <person name="Grigoriev I.V."/>
            <person name="Miller A.N."/>
            <person name="O'Donnell K."/>
            <person name="Stajich J.E."/>
            <person name="Bonito G."/>
        </authorList>
    </citation>
    <scope>NUCLEOTIDE SEQUENCE</scope>
    <source>
        <strain evidence="5">REB-010B</strain>
    </source>
</reference>
<dbReference type="EMBL" id="JAAAIP010000351">
    <property type="protein sequence ID" value="KAG0318824.1"/>
    <property type="molecule type" value="Genomic_DNA"/>
</dbReference>
<comment type="caution">
    <text evidence="5">The sequence shown here is derived from an EMBL/GenBank/DDBJ whole genome shotgun (WGS) entry which is preliminary data.</text>
</comment>
<feature type="region of interest" description="Disordered" evidence="3">
    <location>
        <begin position="123"/>
        <end position="157"/>
    </location>
</feature>
<evidence type="ECO:0000256" key="1">
    <source>
        <dbReference type="ARBA" id="ARBA00022737"/>
    </source>
</evidence>
<keyword evidence="6" id="KW-1185">Reference proteome</keyword>
<organism evidence="5 6">
    <name type="scientific">Dissophora globulifera</name>
    <dbReference type="NCBI Taxonomy" id="979702"/>
    <lineage>
        <taxon>Eukaryota</taxon>
        <taxon>Fungi</taxon>
        <taxon>Fungi incertae sedis</taxon>
        <taxon>Mucoromycota</taxon>
        <taxon>Mortierellomycotina</taxon>
        <taxon>Mortierellomycetes</taxon>
        <taxon>Mortierellales</taxon>
        <taxon>Mortierellaceae</taxon>
        <taxon>Dissophora</taxon>
    </lineage>
</organism>
<dbReference type="CDD" id="cd00051">
    <property type="entry name" value="EFh"/>
    <property type="match status" value="2"/>
</dbReference>
<feature type="domain" description="EF-hand" evidence="4">
    <location>
        <begin position="128"/>
        <end position="157"/>
    </location>
</feature>
<dbReference type="SUPFAM" id="SSF47473">
    <property type="entry name" value="EF-hand"/>
    <property type="match status" value="1"/>
</dbReference>
<protein>
    <submittedName>
        <fullName evidence="5">Calmodulin</fullName>
    </submittedName>
</protein>
<dbReference type="PROSITE" id="PS00018">
    <property type="entry name" value="EF_HAND_1"/>
    <property type="match status" value="4"/>
</dbReference>
<dbReference type="Pfam" id="PF13499">
    <property type="entry name" value="EF-hand_7"/>
    <property type="match status" value="2"/>
</dbReference>
<dbReference type="InterPro" id="IPR050230">
    <property type="entry name" value="CALM/Myosin/TropC-like"/>
</dbReference>
<keyword evidence="2" id="KW-0106">Calcium</keyword>
<dbReference type="Gene3D" id="1.10.238.10">
    <property type="entry name" value="EF-hand"/>
    <property type="match status" value="2"/>
</dbReference>
<feature type="domain" description="EF-hand" evidence="4">
    <location>
        <begin position="49"/>
        <end position="80"/>
    </location>
</feature>
<evidence type="ECO:0000256" key="2">
    <source>
        <dbReference type="ARBA" id="ARBA00022837"/>
    </source>
</evidence>
<dbReference type="OrthoDB" id="26525at2759"/>
<dbReference type="PROSITE" id="PS50222">
    <property type="entry name" value="EF_HAND_2"/>
    <property type="match status" value="4"/>
</dbReference>
<accession>A0A9P6RHJ5</accession>
<proteinExistence type="predicted"/>
<gene>
    <name evidence="5" type="primary">CMD1_1</name>
    <name evidence="5" type="ORF">BGZ99_005446</name>
</gene>
<name>A0A9P6RHJ5_9FUNG</name>
<dbReference type="GO" id="GO:0016460">
    <property type="term" value="C:myosin II complex"/>
    <property type="evidence" value="ECO:0007669"/>
    <property type="project" value="TreeGrafter"/>
</dbReference>
<dbReference type="FunFam" id="1.10.238.10:FF:000001">
    <property type="entry name" value="Calmodulin 1"/>
    <property type="match status" value="1"/>
</dbReference>
<evidence type="ECO:0000259" key="4">
    <source>
        <dbReference type="PROSITE" id="PS50222"/>
    </source>
</evidence>
<evidence type="ECO:0000313" key="5">
    <source>
        <dbReference type="EMBL" id="KAG0318824.1"/>
    </source>
</evidence>
<feature type="compositionally biased region" description="Basic and acidic residues" evidence="3">
    <location>
        <begin position="141"/>
        <end position="157"/>
    </location>
</feature>
<dbReference type="PANTHER" id="PTHR23048:SF0">
    <property type="entry name" value="CALMODULIN LIKE 3"/>
    <property type="match status" value="1"/>
</dbReference>
<evidence type="ECO:0000313" key="6">
    <source>
        <dbReference type="Proteomes" id="UP000738325"/>
    </source>
</evidence>
<dbReference type="Proteomes" id="UP000738325">
    <property type="component" value="Unassembled WGS sequence"/>
</dbReference>
<feature type="domain" description="EF-hand" evidence="4">
    <location>
        <begin position="9"/>
        <end position="44"/>
    </location>
</feature>
<keyword evidence="1" id="KW-0677">Repeat</keyword>
<dbReference type="AlphaFoldDB" id="A0A9P6RHJ5"/>
<dbReference type="InterPro" id="IPR018247">
    <property type="entry name" value="EF_Hand_1_Ca_BS"/>
</dbReference>
<dbReference type="GO" id="GO:0005509">
    <property type="term" value="F:calcium ion binding"/>
    <property type="evidence" value="ECO:0007669"/>
    <property type="project" value="InterPro"/>
</dbReference>
<sequence>MSNTSFSESQIVNIKQQFYAMDRDRDGLITEAEFIQALKNSDRNPDDYEVQKFFSKADKNKDGKITFNEFLDACQTLGLGSSLPVSGKPADKDSKEVDAIFRNFDRDGDGLITAEELESVLKAQGENPSKSDIQDMLQSADKNKDNKVDREEFAKMI</sequence>
<dbReference type="PANTHER" id="PTHR23048">
    <property type="entry name" value="MYOSIN LIGHT CHAIN 1, 3"/>
    <property type="match status" value="1"/>
</dbReference>
<feature type="domain" description="EF-hand" evidence="4">
    <location>
        <begin position="92"/>
        <end position="127"/>
    </location>
</feature>
<evidence type="ECO:0000256" key="3">
    <source>
        <dbReference type="SAM" id="MobiDB-lite"/>
    </source>
</evidence>
<dbReference type="InterPro" id="IPR011992">
    <property type="entry name" value="EF-hand-dom_pair"/>
</dbReference>